<evidence type="ECO:0000259" key="5">
    <source>
        <dbReference type="PROSITE" id="PS50865"/>
    </source>
</evidence>
<dbReference type="InterPro" id="IPR002893">
    <property type="entry name" value="Znf_MYND"/>
</dbReference>
<sequence>MYNNFNTNRCNNCFGADCTKPSTKTKIVCKNCKLIKYCSVEHQVLDWNAHQPFCKAVASVMKATNADHILGCAEAILDKCDEERDRKRQLQRKIDCAIFLVDKVLNRPLEYHERVLLQHPVMCNVCQDVSSGKLKLCRDCHQIAYCSQDHQEQDRVKHSKWCKEYALNFMLNHVESKMTYLTHIPELDDISFPCDNYELARAITGQELRKPSPDIPAIQQLEDLKYATNFSWVGTILYLLQTTGITDQLGDRLVIYIVGACKEPIYFNRTTCAALFAYLPKLQTVKLCFIGPELLTTKGSVSINYLGGQKVENMYYRSLYHELPRDSLEHPQLIVSMNCGFNDINNAAHHTWPQTIRFLLDIKNVAFAFTSYTHAEAIDDCTIVLGEAERLYEEEKFTFVKRAAINPFRDLQPLRNPDILDEKDELYYDNGYLSIAIRN</sequence>
<evidence type="ECO:0000313" key="7">
    <source>
        <dbReference type="EnsemblMetazoa" id="ASIC010751-PA"/>
    </source>
</evidence>
<evidence type="ECO:0000313" key="6">
    <source>
        <dbReference type="EMBL" id="KFB43071.1"/>
    </source>
</evidence>
<reference evidence="7" key="2">
    <citation type="submission" date="2020-05" db="UniProtKB">
        <authorList>
            <consortium name="EnsemblMetazoa"/>
        </authorList>
    </citation>
    <scope>IDENTIFICATION</scope>
</reference>
<dbReference type="PANTHER" id="PTHR28069">
    <property type="entry name" value="GH20023P"/>
    <property type="match status" value="1"/>
</dbReference>
<keyword evidence="2 4" id="KW-0863">Zinc-finger</keyword>
<evidence type="ECO:0000313" key="8">
    <source>
        <dbReference type="Proteomes" id="UP000030765"/>
    </source>
</evidence>
<dbReference type="VEuPathDB" id="VectorBase:ASIS002181"/>
<organism evidence="6">
    <name type="scientific">Anopheles sinensis</name>
    <name type="common">Mosquito</name>
    <dbReference type="NCBI Taxonomy" id="74873"/>
    <lineage>
        <taxon>Eukaryota</taxon>
        <taxon>Metazoa</taxon>
        <taxon>Ecdysozoa</taxon>
        <taxon>Arthropoda</taxon>
        <taxon>Hexapoda</taxon>
        <taxon>Insecta</taxon>
        <taxon>Pterygota</taxon>
        <taxon>Neoptera</taxon>
        <taxon>Endopterygota</taxon>
        <taxon>Diptera</taxon>
        <taxon>Nematocera</taxon>
        <taxon>Culicoidea</taxon>
        <taxon>Culicidae</taxon>
        <taxon>Anophelinae</taxon>
        <taxon>Anopheles</taxon>
    </lineage>
</organism>
<accession>A0A084VYM7</accession>
<keyword evidence="8" id="KW-1185">Reference proteome</keyword>
<evidence type="ECO:0000256" key="1">
    <source>
        <dbReference type="ARBA" id="ARBA00022723"/>
    </source>
</evidence>
<keyword evidence="3" id="KW-0862">Zinc</keyword>
<dbReference type="GO" id="GO:0008270">
    <property type="term" value="F:zinc ion binding"/>
    <property type="evidence" value="ECO:0007669"/>
    <property type="project" value="UniProtKB-KW"/>
</dbReference>
<reference evidence="6 8" key="1">
    <citation type="journal article" date="2014" name="BMC Genomics">
        <title>Genome sequence of Anopheles sinensis provides insight into genetics basis of mosquito competence for malaria parasites.</title>
        <authorList>
            <person name="Zhou D."/>
            <person name="Zhang D."/>
            <person name="Ding G."/>
            <person name="Shi L."/>
            <person name="Hou Q."/>
            <person name="Ye Y."/>
            <person name="Xu Y."/>
            <person name="Zhou H."/>
            <person name="Xiong C."/>
            <person name="Li S."/>
            <person name="Yu J."/>
            <person name="Hong S."/>
            <person name="Yu X."/>
            <person name="Zou P."/>
            <person name="Chen C."/>
            <person name="Chang X."/>
            <person name="Wang W."/>
            <person name="Lv Y."/>
            <person name="Sun Y."/>
            <person name="Ma L."/>
            <person name="Shen B."/>
            <person name="Zhu C."/>
        </authorList>
    </citation>
    <scope>NUCLEOTIDE SEQUENCE [LARGE SCALE GENOMIC DNA]</scope>
</reference>
<dbReference type="OMA" id="TPWTDLE"/>
<keyword evidence="1" id="KW-0479">Metal-binding</keyword>
<feature type="domain" description="MYND-type" evidence="5">
    <location>
        <begin position="123"/>
        <end position="162"/>
    </location>
</feature>
<dbReference type="EnsemblMetazoa" id="ASIC010751-RA">
    <property type="protein sequence ID" value="ASIC010751-PA"/>
    <property type="gene ID" value="ASIC010751"/>
</dbReference>
<dbReference type="Proteomes" id="UP000030765">
    <property type="component" value="Unassembled WGS sequence"/>
</dbReference>
<name>A0A084VYM7_ANOSI</name>
<dbReference type="AlphaFoldDB" id="A0A084VYM7"/>
<dbReference type="PROSITE" id="PS50865">
    <property type="entry name" value="ZF_MYND_2"/>
    <property type="match status" value="2"/>
</dbReference>
<dbReference type="OrthoDB" id="5282002at2759"/>
<evidence type="ECO:0000256" key="3">
    <source>
        <dbReference type="ARBA" id="ARBA00022833"/>
    </source>
</evidence>
<evidence type="ECO:0000256" key="4">
    <source>
        <dbReference type="PROSITE-ProRule" id="PRU00134"/>
    </source>
</evidence>
<dbReference type="EMBL" id="KE525231">
    <property type="protein sequence ID" value="KFB43071.1"/>
    <property type="molecule type" value="Genomic_DNA"/>
</dbReference>
<protein>
    <recommendedName>
        <fullName evidence="5">MYND-type domain-containing protein</fullName>
    </recommendedName>
</protein>
<dbReference type="PANTHER" id="PTHR28069:SF2">
    <property type="entry name" value="GH20023P"/>
    <property type="match status" value="1"/>
</dbReference>
<dbReference type="VEuPathDB" id="VectorBase:ASIC010751"/>
<proteinExistence type="predicted"/>
<dbReference type="Pfam" id="PF20179">
    <property type="entry name" value="MSS51_C"/>
    <property type="match status" value="1"/>
</dbReference>
<gene>
    <name evidence="6" type="ORF">ZHAS_00010751</name>
</gene>
<dbReference type="Pfam" id="PF01753">
    <property type="entry name" value="zf-MYND"/>
    <property type="match status" value="2"/>
</dbReference>
<dbReference type="InterPro" id="IPR046824">
    <property type="entry name" value="Mss51-like_C"/>
</dbReference>
<dbReference type="EMBL" id="ATLV01018379">
    <property type="status" value="NOT_ANNOTATED_CDS"/>
    <property type="molecule type" value="Genomic_DNA"/>
</dbReference>
<dbReference type="Gene3D" id="6.10.140.2220">
    <property type="match status" value="2"/>
</dbReference>
<dbReference type="PROSITE" id="PS01360">
    <property type="entry name" value="ZF_MYND_1"/>
    <property type="match status" value="1"/>
</dbReference>
<dbReference type="SUPFAM" id="SSF144232">
    <property type="entry name" value="HIT/MYND zinc finger-like"/>
    <property type="match status" value="2"/>
</dbReference>
<dbReference type="STRING" id="74873.A0A084VYM7"/>
<feature type="domain" description="MYND-type" evidence="5">
    <location>
        <begin position="10"/>
        <end position="54"/>
    </location>
</feature>
<evidence type="ECO:0000256" key="2">
    <source>
        <dbReference type="ARBA" id="ARBA00022771"/>
    </source>
</evidence>